<dbReference type="SUPFAM" id="SSF51735">
    <property type="entry name" value="NAD(P)-binding Rossmann-fold domains"/>
    <property type="match status" value="1"/>
</dbReference>
<reference evidence="3" key="1">
    <citation type="submission" date="2019-08" db="EMBL/GenBank/DDBJ databases">
        <authorList>
            <person name="Kucharzyk K."/>
            <person name="Murdoch R.W."/>
            <person name="Higgins S."/>
            <person name="Loffler F."/>
        </authorList>
    </citation>
    <scope>NUCLEOTIDE SEQUENCE</scope>
</reference>
<gene>
    <name evidence="3" type="ORF">SDC9_170639</name>
</gene>
<comment type="similarity">
    <text evidence="1">Belongs to the NAD(P)-dependent epimerase/dehydratase family.</text>
</comment>
<name>A0A645G8L0_9ZZZZ</name>
<dbReference type="EC" id="5.1.3.2" evidence="3"/>
<comment type="caution">
    <text evidence="3">The sequence shown here is derived from an EMBL/GenBank/DDBJ whole genome shotgun (WGS) entry which is preliminary data.</text>
</comment>
<organism evidence="3">
    <name type="scientific">bioreactor metagenome</name>
    <dbReference type="NCBI Taxonomy" id="1076179"/>
    <lineage>
        <taxon>unclassified sequences</taxon>
        <taxon>metagenomes</taxon>
        <taxon>ecological metagenomes</taxon>
    </lineage>
</organism>
<proteinExistence type="inferred from homology"/>
<dbReference type="Pfam" id="PF01370">
    <property type="entry name" value="Epimerase"/>
    <property type="match status" value="1"/>
</dbReference>
<protein>
    <submittedName>
        <fullName evidence="3">UDP-glucose 4-epimerase</fullName>
        <ecNumber evidence="3">5.1.3.2</ecNumber>
    </submittedName>
</protein>
<evidence type="ECO:0000259" key="2">
    <source>
        <dbReference type="Pfam" id="PF01370"/>
    </source>
</evidence>
<dbReference type="Gene3D" id="3.40.50.720">
    <property type="entry name" value="NAD(P)-binding Rossmann-like Domain"/>
    <property type="match status" value="1"/>
</dbReference>
<dbReference type="AlphaFoldDB" id="A0A645G8L0"/>
<evidence type="ECO:0000256" key="1">
    <source>
        <dbReference type="ARBA" id="ARBA00007637"/>
    </source>
</evidence>
<dbReference type="EMBL" id="VSSQ01071705">
    <property type="protein sequence ID" value="MPN23251.1"/>
    <property type="molecule type" value="Genomic_DNA"/>
</dbReference>
<dbReference type="GO" id="GO:0003978">
    <property type="term" value="F:UDP-glucose 4-epimerase activity"/>
    <property type="evidence" value="ECO:0007669"/>
    <property type="project" value="UniProtKB-EC"/>
</dbReference>
<dbReference type="InterPro" id="IPR036291">
    <property type="entry name" value="NAD(P)-bd_dom_sf"/>
</dbReference>
<dbReference type="PANTHER" id="PTHR43000">
    <property type="entry name" value="DTDP-D-GLUCOSE 4,6-DEHYDRATASE-RELATED"/>
    <property type="match status" value="1"/>
</dbReference>
<sequence length="150" mass="16513">MPAVVVRPFNTYGPFQKTGGEGGVIAIFIKKQLAGQELGIYGDGTQTRDFLYVEDCAAFVAQCGYSEAVNGEIVNAGLGFDITINDLAFMVAKDQSKIKHLPHIHPQSEIMKLLCDYSKANEILDWQPKHSLEEGVAKTTAWIKQNPELI</sequence>
<dbReference type="Gene3D" id="3.90.25.10">
    <property type="entry name" value="UDP-galactose 4-epimerase, domain 1"/>
    <property type="match status" value="1"/>
</dbReference>
<feature type="domain" description="NAD-dependent epimerase/dehydratase" evidence="2">
    <location>
        <begin position="1"/>
        <end position="77"/>
    </location>
</feature>
<keyword evidence="3" id="KW-0413">Isomerase</keyword>
<dbReference type="InterPro" id="IPR001509">
    <property type="entry name" value="Epimerase_deHydtase"/>
</dbReference>
<evidence type="ECO:0000313" key="3">
    <source>
        <dbReference type="EMBL" id="MPN23251.1"/>
    </source>
</evidence>
<accession>A0A645G8L0</accession>